<dbReference type="EMBL" id="LCKX01000027">
    <property type="protein sequence ID" value="KKU06630.1"/>
    <property type="molecule type" value="Genomic_DNA"/>
</dbReference>
<comment type="caution">
    <text evidence="1">The sequence shown here is derived from an EMBL/GenBank/DDBJ whole genome shotgun (WGS) entry which is preliminary data.</text>
</comment>
<accession>A0A0G1QDD1</accession>
<organism evidence="1 2">
    <name type="scientific">Candidatus Magasanikbacteria bacterium GW2011_GWA2_45_39</name>
    <dbReference type="NCBI Taxonomy" id="1619041"/>
    <lineage>
        <taxon>Bacteria</taxon>
        <taxon>Candidatus Magasanikiibacteriota</taxon>
    </lineage>
</organism>
<evidence type="ECO:0000313" key="2">
    <source>
        <dbReference type="Proteomes" id="UP000033999"/>
    </source>
</evidence>
<dbReference type="AlphaFoldDB" id="A0A0G1QDD1"/>
<protein>
    <submittedName>
        <fullName evidence="1">Uncharacterized protein</fullName>
    </submittedName>
</protein>
<name>A0A0G1QDD1_9BACT</name>
<gene>
    <name evidence="1" type="ORF">UX10_C0027G0004</name>
</gene>
<evidence type="ECO:0000313" key="1">
    <source>
        <dbReference type="EMBL" id="KKU06630.1"/>
    </source>
</evidence>
<proteinExistence type="predicted"/>
<sequence length="52" mass="5737">MRLKKEQGLTALVKEMYEVGLVCLLSVVGLHPLAAKESVQMNRQHVGVSLCE</sequence>
<reference evidence="1 2" key="1">
    <citation type="journal article" date="2015" name="Nature">
        <title>rRNA introns, odd ribosomes, and small enigmatic genomes across a large radiation of phyla.</title>
        <authorList>
            <person name="Brown C.T."/>
            <person name="Hug L.A."/>
            <person name="Thomas B.C."/>
            <person name="Sharon I."/>
            <person name="Castelle C.J."/>
            <person name="Singh A."/>
            <person name="Wilkins M.J."/>
            <person name="Williams K.H."/>
            <person name="Banfield J.F."/>
        </authorList>
    </citation>
    <scope>NUCLEOTIDE SEQUENCE [LARGE SCALE GENOMIC DNA]</scope>
</reference>
<dbReference type="Proteomes" id="UP000033999">
    <property type="component" value="Unassembled WGS sequence"/>
</dbReference>